<dbReference type="EMBL" id="SMOL01000361">
    <property type="protein sequence ID" value="KAB2620028.1"/>
    <property type="molecule type" value="Genomic_DNA"/>
</dbReference>
<dbReference type="OrthoDB" id="2017960at2759"/>
<gene>
    <name evidence="2" type="ORF">D8674_036988</name>
</gene>
<name>A0A5N5GXH5_9ROSA</name>
<keyword evidence="1" id="KW-0812">Transmembrane</keyword>
<dbReference type="AlphaFoldDB" id="A0A5N5GXH5"/>
<protein>
    <submittedName>
        <fullName evidence="2">Uncharacterized protein</fullName>
    </submittedName>
</protein>
<reference evidence="2 3" key="1">
    <citation type="submission" date="2019-09" db="EMBL/GenBank/DDBJ databases">
        <authorList>
            <person name="Ou C."/>
        </authorList>
    </citation>
    <scope>NUCLEOTIDE SEQUENCE [LARGE SCALE GENOMIC DNA]</scope>
    <source>
        <strain evidence="2">S2</strain>
        <tissue evidence="2">Leaf</tissue>
    </source>
</reference>
<feature type="transmembrane region" description="Helical" evidence="1">
    <location>
        <begin position="93"/>
        <end position="112"/>
    </location>
</feature>
<accession>A0A5N5GXH5</accession>
<dbReference type="Proteomes" id="UP000327157">
    <property type="component" value="Unassembled WGS sequence"/>
</dbReference>
<evidence type="ECO:0000256" key="1">
    <source>
        <dbReference type="SAM" id="Phobius"/>
    </source>
</evidence>
<keyword evidence="3" id="KW-1185">Reference proteome</keyword>
<feature type="transmembrane region" description="Helical" evidence="1">
    <location>
        <begin position="21"/>
        <end position="47"/>
    </location>
</feature>
<feature type="transmembrane region" description="Helical" evidence="1">
    <location>
        <begin position="53"/>
        <end position="73"/>
    </location>
</feature>
<evidence type="ECO:0000313" key="3">
    <source>
        <dbReference type="Proteomes" id="UP000327157"/>
    </source>
</evidence>
<keyword evidence="1" id="KW-0472">Membrane</keyword>
<evidence type="ECO:0000313" key="2">
    <source>
        <dbReference type="EMBL" id="KAB2620028.1"/>
    </source>
</evidence>
<keyword evidence="1" id="KW-1133">Transmembrane helix</keyword>
<sequence>MFNVVVCLTTGLNVSKKIQAMLLIIPLSVVIKVIAVYMICLCFLSAIPFLEPAFGICVIVLPVVKGILSDAVFFGVHMLRTEHISRNTKSENFLTLLGYEVCVVAVMSTIWYCVGAGSVRVEDKKGFANSTTQTYSGSLTVQKFGSQSPAKSYKDENNSKKLDRGVLCGMYAWEFET</sequence>
<proteinExistence type="predicted"/>
<comment type="caution">
    <text evidence="2">The sequence shown here is derived from an EMBL/GenBank/DDBJ whole genome shotgun (WGS) entry which is preliminary data.</text>
</comment>
<reference evidence="2 3" key="2">
    <citation type="submission" date="2019-11" db="EMBL/GenBank/DDBJ databases">
        <title>A de novo genome assembly of a pear dwarfing rootstock.</title>
        <authorList>
            <person name="Wang F."/>
            <person name="Wang J."/>
            <person name="Li S."/>
            <person name="Zhang Y."/>
            <person name="Fang M."/>
            <person name="Ma L."/>
            <person name="Zhao Y."/>
            <person name="Jiang S."/>
        </authorList>
    </citation>
    <scope>NUCLEOTIDE SEQUENCE [LARGE SCALE GENOMIC DNA]</scope>
    <source>
        <strain evidence="2">S2</strain>
        <tissue evidence="2">Leaf</tissue>
    </source>
</reference>
<organism evidence="2 3">
    <name type="scientific">Pyrus ussuriensis x Pyrus communis</name>
    <dbReference type="NCBI Taxonomy" id="2448454"/>
    <lineage>
        <taxon>Eukaryota</taxon>
        <taxon>Viridiplantae</taxon>
        <taxon>Streptophyta</taxon>
        <taxon>Embryophyta</taxon>
        <taxon>Tracheophyta</taxon>
        <taxon>Spermatophyta</taxon>
        <taxon>Magnoliopsida</taxon>
        <taxon>eudicotyledons</taxon>
        <taxon>Gunneridae</taxon>
        <taxon>Pentapetalae</taxon>
        <taxon>rosids</taxon>
        <taxon>fabids</taxon>
        <taxon>Rosales</taxon>
        <taxon>Rosaceae</taxon>
        <taxon>Amygdaloideae</taxon>
        <taxon>Maleae</taxon>
        <taxon>Pyrus</taxon>
    </lineage>
</organism>